<evidence type="ECO:0000313" key="7">
    <source>
        <dbReference type="EMBL" id="RYC71776.1"/>
    </source>
</evidence>
<evidence type="ECO:0000256" key="3">
    <source>
        <dbReference type="ARBA" id="ARBA00023295"/>
    </source>
</evidence>
<dbReference type="InterPro" id="IPR003961">
    <property type="entry name" value="FN3_dom"/>
</dbReference>
<accession>A0A4Q2UQQ7</accession>
<dbReference type="InterPro" id="IPR006710">
    <property type="entry name" value="Glyco_hydro_43"/>
</dbReference>
<keyword evidence="4" id="KW-0732">Signal</keyword>
<dbReference type="GO" id="GO:0004553">
    <property type="term" value="F:hydrolase activity, hydrolyzing O-glycosyl compounds"/>
    <property type="evidence" value="ECO:0007669"/>
    <property type="project" value="InterPro"/>
</dbReference>
<dbReference type="SUPFAM" id="SSF49265">
    <property type="entry name" value="Fibronectin type III"/>
    <property type="match status" value="1"/>
</dbReference>
<feature type="domain" description="Fibronectin type-III" evidence="6">
    <location>
        <begin position="524"/>
        <end position="610"/>
    </location>
</feature>
<dbReference type="SUPFAM" id="SSF75005">
    <property type="entry name" value="Arabinanase/levansucrase/invertase"/>
    <property type="match status" value="1"/>
</dbReference>
<dbReference type="PROSITE" id="PS50853">
    <property type="entry name" value="FN3"/>
    <property type="match status" value="1"/>
</dbReference>
<evidence type="ECO:0000259" key="6">
    <source>
        <dbReference type="PROSITE" id="PS50853"/>
    </source>
</evidence>
<proteinExistence type="inferred from homology"/>
<evidence type="ECO:0000256" key="2">
    <source>
        <dbReference type="ARBA" id="ARBA00022801"/>
    </source>
</evidence>
<organism evidence="7 8">
    <name type="scientific">Spirosoma sordidisoli</name>
    <dbReference type="NCBI Taxonomy" id="2502893"/>
    <lineage>
        <taxon>Bacteria</taxon>
        <taxon>Pseudomonadati</taxon>
        <taxon>Bacteroidota</taxon>
        <taxon>Cytophagia</taxon>
        <taxon>Cytophagales</taxon>
        <taxon>Cytophagaceae</taxon>
        <taxon>Spirosoma</taxon>
    </lineage>
</organism>
<gene>
    <name evidence="7" type="ORF">EQG79_06515</name>
</gene>
<sequence>MRTLFLCLLIVIVSLGPSVAQSPASRPIGSSARTYCNPMDISYRYNFEQLNERISYRSGADPVIINHKGEYYLFVTIQGGWWHSKDLSNWQYVVPDKWPMEDMCAPAALSVRDTLYLFQSTFEQRPIFISTEPEKGKLKFYNRWLPRLPKDIGPWDPALFHDEDTDKWYMYWGSSNVYPLFGAELDKNRNLTYAGNNPAEAYKAMLWLDPYKHGWERFGPNHSDPFKPFVEGAWMTKHNGKYYLQYGAPGTEYNVYGNGTYVGKSPLGPFEYAPYNPIAYKPGGFATGCGHGNTFQDVYGNYWNTGTTWIGVNWGMERRIVMNPAGFDKDDQLYADTRFGDYPHFLPTKKLDTRSGPGREDLFTGWMLLNYKKPVTASSTLGTGPADTVSVDRVADENPRTFWVAGQNRAGETLTTDLGAEHDIRAVQVNYFDYKLAIFDSDSTVYTQFRILTSTDGKKFEVVADLTKEPKKDHACAYVEIPARADGRPVRARYVRYEHVYTAGKHLSINAFRVFGNGLGKAPAPTTLTAKRQTDQRNVDLSWKKVANATGYNIRWGIAPDKLYQTYQFWNDAPGTFELRALNVGVPYYFAIESFNENGVSSLSEVVSIK</sequence>
<feature type="signal peptide" evidence="4">
    <location>
        <begin position="1"/>
        <end position="20"/>
    </location>
</feature>
<dbReference type="InterPro" id="IPR036116">
    <property type="entry name" value="FN3_sf"/>
</dbReference>
<evidence type="ECO:0000256" key="4">
    <source>
        <dbReference type="SAM" id="SignalP"/>
    </source>
</evidence>
<dbReference type="Pfam" id="PF04616">
    <property type="entry name" value="Glyco_hydro_43"/>
    <property type="match status" value="1"/>
</dbReference>
<dbReference type="InterPro" id="IPR051795">
    <property type="entry name" value="Glycosyl_Hydrlase_43"/>
</dbReference>
<keyword evidence="3" id="KW-0326">Glycosidase</keyword>
<dbReference type="SUPFAM" id="SSF49785">
    <property type="entry name" value="Galactose-binding domain-like"/>
    <property type="match status" value="1"/>
</dbReference>
<dbReference type="GO" id="GO:0005975">
    <property type="term" value="P:carbohydrate metabolic process"/>
    <property type="evidence" value="ECO:0007669"/>
    <property type="project" value="InterPro"/>
</dbReference>
<feature type="chain" id="PRO_5020779014" evidence="4">
    <location>
        <begin position="21"/>
        <end position="610"/>
    </location>
</feature>
<dbReference type="CDD" id="cd08982">
    <property type="entry name" value="GH43-like"/>
    <property type="match status" value="1"/>
</dbReference>
<dbReference type="Gene3D" id="2.60.40.10">
    <property type="entry name" value="Immunoglobulins"/>
    <property type="match status" value="1"/>
</dbReference>
<evidence type="ECO:0000256" key="1">
    <source>
        <dbReference type="ARBA" id="ARBA00009865"/>
    </source>
</evidence>
<dbReference type="CDD" id="cd00063">
    <property type="entry name" value="FN3"/>
    <property type="match status" value="1"/>
</dbReference>
<keyword evidence="8" id="KW-1185">Reference proteome</keyword>
<name>A0A4Q2UQQ7_9BACT</name>
<dbReference type="Gene3D" id="2.60.120.260">
    <property type="entry name" value="Galactose-binding domain-like"/>
    <property type="match status" value="1"/>
</dbReference>
<evidence type="ECO:0000259" key="5">
    <source>
        <dbReference type="PROSITE" id="PS50022"/>
    </source>
</evidence>
<keyword evidence="2" id="KW-0378">Hydrolase</keyword>
<reference evidence="7 8" key="1">
    <citation type="submission" date="2019-01" db="EMBL/GenBank/DDBJ databases">
        <title>Spirosoma flava sp. nov., a propanil-degrading bacterium isolated from herbicide-contaminated soil.</title>
        <authorList>
            <person name="Zhang L."/>
            <person name="Jiang J.-D."/>
        </authorList>
    </citation>
    <scope>NUCLEOTIDE SEQUENCE [LARGE SCALE GENOMIC DNA]</scope>
    <source>
        <strain evidence="7 8">TY50</strain>
    </source>
</reference>
<dbReference type="Pfam" id="PF00754">
    <property type="entry name" value="F5_F8_type_C"/>
    <property type="match status" value="1"/>
</dbReference>
<protein>
    <submittedName>
        <fullName evidence="7">Coagulation factor 5/8 type domain protein</fullName>
    </submittedName>
</protein>
<dbReference type="InterPro" id="IPR013783">
    <property type="entry name" value="Ig-like_fold"/>
</dbReference>
<dbReference type="PANTHER" id="PTHR42812:SF14">
    <property type="entry name" value="SECRETED PROTEIN"/>
    <property type="match status" value="1"/>
</dbReference>
<dbReference type="RefSeq" id="WP_129600762.1">
    <property type="nucleotide sequence ID" value="NZ_SBLB01000001.1"/>
</dbReference>
<dbReference type="Proteomes" id="UP000290407">
    <property type="component" value="Unassembled WGS sequence"/>
</dbReference>
<dbReference type="EMBL" id="SBLB01000001">
    <property type="protein sequence ID" value="RYC71776.1"/>
    <property type="molecule type" value="Genomic_DNA"/>
</dbReference>
<dbReference type="InterPro" id="IPR000421">
    <property type="entry name" value="FA58C"/>
</dbReference>
<dbReference type="PROSITE" id="PS50022">
    <property type="entry name" value="FA58C_3"/>
    <property type="match status" value="1"/>
</dbReference>
<comment type="similarity">
    <text evidence="1">Belongs to the glycosyl hydrolase 43 family.</text>
</comment>
<feature type="domain" description="F5/8 type C" evidence="5">
    <location>
        <begin position="355"/>
        <end position="517"/>
    </location>
</feature>
<dbReference type="AlphaFoldDB" id="A0A4Q2UQQ7"/>
<dbReference type="PANTHER" id="PTHR42812">
    <property type="entry name" value="BETA-XYLOSIDASE"/>
    <property type="match status" value="1"/>
</dbReference>
<dbReference type="InterPro" id="IPR023296">
    <property type="entry name" value="Glyco_hydro_beta-prop_sf"/>
</dbReference>
<evidence type="ECO:0000313" key="8">
    <source>
        <dbReference type="Proteomes" id="UP000290407"/>
    </source>
</evidence>
<comment type="caution">
    <text evidence="7">The sequence shown here is derived from an EMBL/GenBank/DDBJ whole genome shotgun (WGS) entry which is preliminary data.</text>
</comment>
<dbReference type="Gene3D" id="2.115.10.20">
    <property type="entry name" value="Glycosyl hydrolase domain, family 43"/>
    <property type="match status" value="1"/>
</dbReference>
<dbReference type="InterPro" id="IPR008979">
    <property type="entry name" value="Galactose-bd-like_sf"/>
</dbReference>